<evidence type="ECO:0000313" key="1">
    <source>
        <dbReference type="EMBL" id="GAG32705.1"/>
    </source>
</evidence>
<dbReference type="AlphaFoldDB" id="X0WPX1"/>
<sequence length="78" mass="9389">MTQALIKLNENINRVLNIVKAKYDLKDKSETIEFIVKKYIEYENEPELKPEFIKKINKIKKEKSIRVDDFAKRYNLDV</sequence>
<protein>
    <recommendedName>
        <fullName evidence="2">Antitoxin</fullName>
    </recommendedName>
</protein>
<comment type="caution">
    <text evidence="1">The sequence shown here is derived from an EMBL/GenBank/DDBJ whole genome shotgun (WGS) entry which is preliminary data.</text>
</comment>
<gene>
    <name evidence="1" type="ORF">S01H1_64888</name>
</gene>
<evidence type="ECO:0008006" key="2">
    <source>
        <dbReference type="Google" id="ProtNLM"/>
    </source>
</evidence>
<organism evidence="1">
    <name type="scientific">marine sediment metagenome</name>
    <dbReference type="NCBI Taxonomy" id="412755"/>
    <lineage>
        <taxon>unclassified sequences</taxon>
        <taxon>metagenomes</taxon>
        <taxon>ecological metagenomes</taxon>
    </lineage>
</organism>
<reference evidence="1" key="1">
    <citation type="journal article" date="2014" name="Front. Microbiol.">
        <title>High frequency of phylogenetically diverse reductive dehalogenase-homologous genes in deep subseafloor sedimentary metagenomes.</title>
        <authorList>
            <person name="Kawai M."/>
            <person name="Futagami T."/>
            <person name="Toyoda A."/>
            <person name="Takaki Y."/>
            <person name="Nishi S."/>
            <person name="Hori S."/>
            <person name="Arai W."/>
            <person name="Tsubouchi T."/>
            <person name="Morono Y."/>
            <person name="Uchiyama I."/>
            <person name="Ito T."/>
            <person name="Fujiyama A."/>
            <person name="Inagaki F."/>
            <person name="Takami H."/>
        </authorList>
    </citation>
    <scope>NUCLEOTIDE SEQUENCE</scope>
    <source>
        <strain evidence="1">Expedition CK06-06</strain>
    </source>
</reference>
<dbReference type="InterPro" id="IPR020271">
    <property type="entry name" value="Uncharacterised_MJ1172"/>
</dbReference>
<proteinExistence type="predicted"/>
<dbReference type="EMBL" id="BARS01042799">
    <property type="protein sequence ID" value="GAG32705.1"/>
    <property type="molecule type" value="Genomic_DNA"/>
</dbReference>
<name>X0WPX1_9ZZZZ</name>
<accession>X0WPX1</accession>
<dbReference type="Pfam" id="PF10884">
    <property type="entry name" value="DUF2683"/>
    <property type="match status" value="1"/>
</dbReference>